<feature type="compositionally biased region" description="Basic and acidic residues" evidence="1">
    <location>
        <begin position="264"/>
        <end position="292"/>
    </location>
</feature>
<feature type="compositionally biased region" description="Basic and acidic residues" evidence="1">
    <location>
        <begin position="133"/>
        <end position="146"/>
    </location>
</feature>
<feature type="region of interest" description="Disordered" evidence="1">
    <location>
        <begin position="1"/>
        <end position="72"/>
    </location>
</feature>
<feature type="region of interest" description="Disordered" evidence="1">
    <location>
        <begin position="133"/>
        <end position="186"/>
    </location>
</feature>
<feature type="compositionally biased region" description="Basic and acidic residues" evidence="1">
    <location>
        <begin position="222"/>
        <end position="233"/>
    </location>
</feature>
<feature type="region of interest" description="Disordered" evidence="1">
    <location>
        <begin position="410"/>
        <end position="477"/>
    </location>
</feature>
<organism evidence="3 4">
    <name type="scientific">Hoeflea ulvae</name>
    <dbReference type="NCBI Taxonomy" id="2983764"/>
    <lineage>
        <taxon>Bacteria</taxon>
        <taxon>Pseudomonadati</taxon>
        <taxon>Pseudomonadota</taxon>
        <taxon>Alphaproteobacteria</taxon>
        <taxon>Hyphomicrobiales</taxon>
        <taxon>Rhizobiaceae</taxon>
        <taxon>Hoeflea</taxon>
    </lineage>
</organism>
<keyword evidence="3" id="KW-0969">Cilium</keyword>
<dbReference type="EMBL" id="JAOVZQ010000001">
    <property type="protein sequence ID" value="MCY0093527.1"/>
    <property type="molecule type" value="Genomic_DNA"/>
</dbReference>
<feature type="compositionally biased region" description="Low complexity" evidence="1">
    <location>
        <begin position="166"/>
        <end position="186"/>
    </location>
</feature>
<feature type="compositionally biased region" description="Low complexity" evidence="1">
    <location>
        <begin position="438"/>
        <end position="449"/>
    </location>
</feature>
<feature type="compositionally biased region" description="Low complexity" evidence="1">
    <location>
        <begin position="235"/>
        <end position="249"/>
    </location>
</feature>
<accession>A0ABT3YCW2</accession>
<evidence type="ECO:0000256" key="1">
    <source>
        <dbReference type="SAM" id="MobiDB-lite"/>
    </source>
</evidence>
<keyword evidence="4" id="KW-1185">Reference proteome</keyword>
<keyword evidence="3" id="KW-0966">Cell projection</keyword>
<dbReference type="InterPro" id="IPR038610">
    <property type="entry name" value="FliK-like_C_sf"/>
</dbReference>
<comment type="caution">
    <text evidence="3">The sequence shown here is derived from an EMBL/GenBank/DDBJ whole genome shotgun (WGS) entry which is preliminary data.</text>
</comment>
<proteinExistence type="predicted"/>
<evidence type="ECO:0000313" key="4">
    <source>
        <dbReference type="Proteomes" id="UP001081283"/>
    </source>
</evidence>
<gene>
    <name evidence="3" type="ORF">OEG82_05775</name>
</gene>
<feature type="compositionally biased region" description="Polar residues" evidence="1">
    <location>
        <begin position="410"/>
        <end position="422"/>
    </location>
</feature>
<evidence type="ECO:0000259" key="2">
    <source>
        <dbReference type="Pfam" id="PF02120"/>
    </source>
</evidence>
<dbReference type="Gene3D" id="3.30.750.140">
    <property type="match status" value="1"/>
</dbReference>
<feature type="domain" description="Flagellar hook-length control protein-like C-terminal" evidence="2">
    <location>
        <begin position="335"/>
        <end position="412"/>
    </location>
</feature>
<feature type="compositionally biased region" description="Acidic residues" evidence="1">
    <location>
        <begin position="148"/>
        <end position="158"/>
    </location>
</feature>
<keyword evidence="3" id="KW-0282">Flagellum</keyword>
<dbReference type="Proteomes" id="UP001081283">
    <property type="component" value="Unassembled WGS sequence"/>
</dbReference>
<feature type="region of interest" description="Disordered" evidence="1">
    <location>
        <begin position="202"/>
        <end position="292"/>
    </location>
</feature>
<feature type="compositionally biased region" description="Basic and acidic residues" evidence="1">
    <location>
        <begin position="46"/>
        <end position="56"/>
    </location>
</feature>
<dbReference type="Pfam" id="PF02120">
    <property type="entry name" value="Flg_hook"/>
    <property type="match status" value="1"/>
</dbReference>
<name>A0ABT3YCW2_9HYPH</name>
<reference evidence="3" key="1">
    <citation type="submission" date="2022-10" db="EMBL/GenBank/DDBJ databases">
        <title>Hoeflea sp. J2-29, isolated from marine algae.</title>
        <authorList>
            <person name="Kristyanto S."/>
            <person name="Kim J.M."/>
            <person name="Jeon C.O."/>
        </authorList>
    </citation>
    <scope>NUCLEOTIDE SEQUENCE</scope>
    <source>
        <strain evidence="3">J2-29</strain>
    </source>
</reference>
<protein>
    <submittedName>
        <fullName evidence="3">Flagellar hook-length control protein FliK</fullName>
    </submittedName>
</protein>
<sequence>MQRQVPARAPVSSGDTHAADPGGASKGGAFSAILSGEQRGAAGNRGRLDTSSRTDAEADTGATAAETQIDAEVEAVDSQLPSVTAETDDMLTLLSGLMSSAAFAEEPAETVVDENLTAADVLAAAELAPAELPKVEPDQVDAKSVLEGEMEIDPEAGEELQLQPDAEPVAQAATQPVAPQPAAVAATAAAPVAALAASVAQPAPGNGVAQPAAARTPSSEGAADKQKKADASREALGALGLSSDAASTAETRSARNEGLSNAAAERKSAGADRQPEEKIEAKPRTVEVVESRRFTPSTQLSGNAQMLTSSLAEAGDTALAAQRVARTSSAAAAGTAQTGQTLHTLKLQLNPMSLGSVTAIMKLSGEELSVELKVESAEAYRQLSDDSQSIVKSLRAQGYAVEQITIQHVSNPDKTANQSAQPGFSGGFQGNEPGDAKSSGGNSSGSNTSQRDQQGRQGHEGNTIAGSGTGRTDGVYL</sequence>
<evidence type="ECO:0000313" key="3">
    <source>
        <dbReference type="EMBL" id="MCY0093527.1"/>
    </source>
</evidence>
<dbReference type="InterPro" id="IPR021136">
    <property type="entry name" value="Flagellar_hook_control-like_C"/>
</dbReference>
<dbReference type="RefSeq" id="WP_267611479.1">
    <property type="nucleotide sequence ID" value="NZ_JAOVZQ010000001.1"/>
</dbReference>